<sequence>MCLYVGGHISQAISQEEQTTRLRTIGILLQKNPQLGLTMVVEATEEGEGETTIGVEEDGHHEATEEGEEKTAIGVGGDGLHEENMGGKSKAPRPGQELGSKGPREILMG</sequence>
<organism evidence="1 2">
    <name type="scientific">Melastoma candidum</name>
    <dbReference type="NCBI Taxonomy" id="119954"/>
    <lineage>
        <taxon>Eukaryota</taxon>
        <taxon>Viridiplantae</taxon>
        <taxon>Streptophyta</taxon>
        <taxon>Embryophyta</taxon>
        <taxon>Tracheophyta</taxon>
        <taxon>Spermatophyta</taxon>
        <taxon>Magnoliopsida</taxon>
        <taxon>eudicotyledons</taxon>
        <taxon>Gunneridae</taxon>
        <taxon>Pentapetalae</taxon>
        <taxon>rosids</taxon>
        <taxon>malvids</taxon>
        <taxon>Myrtales</taxon>
        <taxon>Melastomataceae</taxon>
        <taxon>Melastomatoideae</taxon>
        <taxon>Melastomateae</taxon>
        <taxon>Melastoma</taxon>
    </lineage>
</organism>
<dbReference type="Proteomes" id="UP001057402">
    <property type="component" value="Chromosome 5"/>
</dbReference>
<name>A0ACB9QUD8_9MYRT</name>
<evidence type="ECO:0000313" key="1">
    <source>
        <dbReference type="EMBL" id="KAI4370273.1"/>
    </source>
</evidence>
<proteinExistence type="predicted"/>
<accession>A0ACB9QUD8</accession>
<evidence type="ECO:0000313" key="2">
    <source>
        <dbReference type="Proteomes" id="UP001057402"/>
    </source>
</evidence>
<reference evidence="2" key="1">
    <citation type="journal article" date="2023" name="Front. Plant Sci.">
        <title>Chromosomal-level genome assembly of Melastoma candidum provides insights into trichome evolution.</title>
        <authorList>
            <person name="Zhong Y."/>
            <person name="Wu W."/>
            <person name="Sun C."/>
            <person name="Zou P."/>
            <person name="Liu Y."/>
            <person name="Dai S."/>
            <person name="Zhou R."/>
        </authorList>
    </citation>
    <scope>NUCLEOTIDE SEQUENCE [LARGE SCALE GENOMIC DNA]</scope>
</reference>
<protein>
    <submittedName>
        <fullName evidence="1">Uncharacterized protein</fullName>
    </submittedName>
</protein>
<gene>
    <name evidence="1" type="ORF">MLD38_018640</name>
</gene>
<dbReference type="EMBL" id="CM042884">
    <property type="protein sequence ID" value="KAI4370273.1"/>
    <property type="molecule type" value="Genomic_DNA"/>
</dbReference>
<keyword evidence="2" id="KW-1185">Reference proteome</keyword>
<comment type="caution">
    <text evidence="1">The sequence shown here is derived from an EMBL/GenBank/DDBJ whole genome shotgun (WGS) entry which is preliminary data.</text>
</comment>